<dbReference type="AlphaFoldDB" id="A0A2R8B9U1"/>
<proteinExistence type="predicted"/>
<evidence type="ECO:0000313" key="1">
    <source>
        <dbReference type="EMBL" id="SPH19805.1"/>
    </source>
</evidence>
<name>A0A2R8B9U1_9RHOB</name>
<reference evidence="1 2" key="1">
    <citation type="submission" date="2018-03" db="EMBL/GenBank/DDBJ databases">
        <authorList>
            <person name="Keele B.F."/>
        </authorList>
    </citation>
    <scope>NUCLEOTIDE SEQUENCE [LARGE SCALE GENOMIC DNA]</scope>
    <source>
        <strain evidence="1 2">CECT 8599</strain>
    </source>
</reference>
<evidence type="ECO:0000313" key="2">
    <source>
        <dbReference type="Proteomes" id="UP000244880"/>
    </source>
</evidence>
<organism evidence="1 2">
    <name type="scientific">Ascidiaceihabitans donghaensis</name>
    <dbReference type="NCBI Taxonomy" id="1510460"/>
    <lineage>
        <taxon>Bacteria</taxon>
        <taxon>Pseudomonadati</taxon>
        <taxon>Pseudomonadota</taxon>
        <taxon>Alphaproteobacteria</taxon>
        <taxon>Rhodobacterales</taxon>
        <taxon>Paracoccaceae</taxon>
        <taxon>Ascidiaceihabitans</taxon>
    </lineage>
</organism>
<accession>A0A2R8B9U1</accession>
<dbReference type="Proteomes" id="UP000244880">
    <property type="component" value="Unassembled WGS sequence"/>
</dbReference>
<dbReference type="EMBL" id="OMOR01000001">
    <property type="protein sequence ID" value="SPH19805.1"/>
    <property type="molecule type" value="Genomic_DNA"/>
</dbReference>
<evidence type="ECO:0008006" key="3">
    <source>
        <dbReference type="Google" id="ProtNLM"/>
    </source>
</evidence>
<dbReference type="RefSeq" id="WP_219928848.1">
    <property type="nucleotide sequence ID" value="NZ_OMOR01000001.1"/>
</dbReference>
<gene>
    <name evidence="1" type="ORF">ASD8599_00546</name>
</gene>
<keyword evidence="2" id="KW-1185">Reference proteome</keyword>
<protein>
    <recommendedName>
        <fullName evidence="3">Restriction system protein Mrr-like N-terminal domain-containing protein</fullName>
    </recommendedName>
</protein>
<sequence length="99" mass="11099">MIYREDQIRIEALIELSNSKSGTLTTTQLIELLEDRLAPNGKDAKIVDGRSDTYFSQKVRNLVSHRDQGLGLANQGLAIYNSEDESWTITEKGRNSIST</sequence>